<accession>A0A1Q9A3G4</accession>
<feature type="region of interest" description="Disordered" evidence="1">
    <location>
        <begin position="1"/>
        <end position="20"/>
    </location>
</feature>
<dbReference type="Proteomes" id="UP000185598">
    <property type="component" value="Unassembled WGS sequence"/>
</dbReference>
<dbReference type="AlphaFoldDB" id="A0A1Q9A3G4"/>
<dbReference type="STRING" id="887144.BJF91_17880"/>
<sequence length="68" mass="7659">MDENNRESSFSSLDHEGSASFRKGPEAVFITEIVAMKLFGSTCCGRPASLRLRLFYTAIFFWLSTAFI</sequence>
<gene>
    <name evidence="2" type="ORF">BJF91_17880</name>
</gene>
<keyword evidence="3" id="KW-1185">Reference proteome</keyword>
<protein>
    <submittedName>
        <fullName evidence="2">Uncharacterized protein</fullName>
    </submittedName>
</protein>
<organism evidence="2 3">
    <name type="scientific">Allorhizobium taibaishanense</name>
    <dbReference type="NCBI Taxonomy" id="887144"/>
    <lineage>
        <taxon>Bacteria</taxon>
        <taxon>Pseudomonadati</taxon>
        <taxon>Pseudomonadota</taxon>
        <taxon>Alphaproteobacteria</taxon>
        <taxon>Hyphomicrobiales</taxon>
        <taxon>Rhizobiaceae</taxon>
        <taxon>Rhizobium/Agrobacterium group</taxon>
        <taxon>Allorhizobium</taxon>
    </lineage>
</organism>
<name>A0A1Q9A3G4_9HYPH</name>
<evidence type="ECO:0000256" key="1">
    <source>
        <dbReference type="SAM" id="MobiDB-lite"/>
    </source>
</evidence>
<evidence type="ECO:0000313" key="2">
    <source>
        <dbReference type="EMBL" id="OLP48987.1"/>
    </source>
</evidence>
<comment type="caution">
    <text evidence="2">The sequence shown here is derived from an EMBL/GenBank/DDBJ whole genome shotgun (WGS) entry which is preliminary data.</text>
</comment>
<proteinExistence type="predicted"/>
<dbReference type="EMBL" id="MKIN01000022">
    <property type="protein sequence ID" value="OLP48987.1"/>
    <property type="molecule type" value="Genomic_DNA"/>
</dbReference>
<reference evidence="2 3" key="1">
    <citation type="submission" date="2016-09" db="EMBL/GenBank/DDBJ databases">
        <title>Rhizobium oryziradicis sp. nov., isolated from the root of rice.</title>
        <authorList>
            <person name="Zhao J."/>
            <person name="Zhang X."/>
        </authorList>
    </citation>
    <scope>NUCLEOTIDE SEQUENCE [LARGE SCALE GENOMIC DNA]</scope>
    <source>
        <strain evidence="2 3">14971</strain>
    </source>
</reference>
<evidence type="ECO:0000313" key="3">
    <source>
        <dbReference type="Proteomes" id="UP000185598"/>
    </source>
</evidence>